<dbReference type="PROSITE" id="PS50073">
    <property type="entry name" value="COPPER_FIST_2"/>
    <property type="match status" value="1"/>
</dbReference>
<dbReference type="SUPFAM" id="SSF57879">
    <property type="entry name" value="Zinc domain conserved in yeast copper-regulated transcription factors"/>
    <property type="match status" value="1"/>
</dbReference>
<feature type="compositionally biased region" description="Polar residues" evidence="8">
    <location>
        <begin position="671"/>
        <end position="731"/>
    </location>
</feature>
<feature type="compositionally biased region" description="Polar residues" evidence="8">
    <location>
        <begin position="1088"/>
        <end position="1097"/>
    </location>
</feature>
<dbReference type="InterPro" id="IPR051763">
    <property type="entry name" value="Copper_Homeo_Regul"/>
</dbReference>
<dbReference type="GO" id="GO:0005634">
    <property type="term" value="C:nucleus"/>
    <property type="evidence" value="ECO:0007669"/>
    <property type="project" value="UniProtKB-SubCell"/>
</dbReference>
<dbReference type="AlphaFoldDB" id="A0A0F7SRB4"/>
<dbReference type="GO" id="GO:0005507">
    <property type="term" value="F:copper ion binding"/>
    <property type="evidence" value="ECO:0007669"/>
    <property type="project" value="InterPro"/>
</dbReference>
<dbReference type="FunFam" id="3.90.430.10:FF:000001">
    <property type="entry name" value="Copper fist DNA-binding protein"/>
    <property type="match status" value="1"/>
</dbReference>
<dbReference type="EMBL" id="LN483142">
    <property type="protein sequence ID" value="CED83035.1"/>
    <property type="molecule type" value="Genomic_DNA"/>
</dbReference>
<feature type="region of interest" description="Disordered" evidence="8">
    <location>
        <begin position="271"/>
        <end position="321"/>
    </location>
</feature>
<dbReference type="Gene3D" id="3.90.430.10">
    <property type="entry name" value="Copper fist DNA-binding domain"/>
    <property type="match status" value="1"/>
</dbReference>
<evidence type="ECO:0000256" key="4">
    <source>
        <dbReference type="ARBA" id="ARBA00023008"/>
    </source>
</evidence>
<reference evidence="10" key="1">
    <citation type="submission" date="2014-08" db="EMBL/GenBank/DDBJ databases">
        <authorList>
            <person name="Sharma Rahul"/>
            <person name="Thines Marco"/>
        </authorList>
    </citation>
    <scope>NUCLEOTIDE SEQUENCE</scope>
</reference>
<name>A0A0F7SRB4_PHARH</name>
<feature type="region of interest" description="Disordered" evidence="8">
    <location>
        <begin position="807"/>
        <end position="828"/>
    </location>
</feature>
<dbReference type="InterPro" id="IPR001083">
    <property type="entry name" value="Cu_fist_DNA-bd_dom"/>
</dbReference>
<dbReference type="GO" id="GO:0006878">
    <property type="term" value="P:intracellular copper ion homeostasis"/>
    <property type="evidence" value="ECO:0007669"/>
    <property type="project" value="TreeGrafter"/>
</dbReference>
<feature type="compositionally biased region" description="Low complexity" evidence="8">
    <location>
        <begin position="273"/>
        <end position="299"/>
    </location>
</feature>
<proteinExistence type="predicted"/>
<feature type="compositionally biased region" description="Basic residues" evidence="8">
    <location>
        <begin position="1114"/>
        <end position="1126"/>
    </location>
</feature>
<feature type="region of interest" description="Disordered" evidence="8">
    <location>
        <begin position="349"/>
        <end position="375"/>
    </location>
</feature>
<feature type="region of interest" description="Disordered" evidence="8">
    <location>
        <begin position="648"/>
        <end position="739"/>
    </location>
</feature>
<keyword evidence="5" id="KW-0805">Transcription regulation</keyword>
<feature type="region of interest" description="Disordered" evidence="8">
    <location>
        <begin position="759"/>
        <end position="791"/>
    </location>
</feature>
<sequence>MSVFGTEIVVLVVYEARKKASVWPPLRVSAGNSGVRLEANEDERDILIVLTISTNDISIEARKKAENKELDIDSLNNTTLAIGHFASDFWRILLERQSRYSLNSRVSHSRWCETQACIKGHRSSSCAHTDRPLFEIKKKGRPPTQCSHCRDLRKKKQVHVKCMCEARGPLILDPSQIAEGSSTSIVSSAKGKGQAKKKKKDVTLTAPALPNGLKDVQNLSSVGGLKKEEDESTIPNSLGKGKARMKAIAKQCLCRVGGECHCFTEKHVARNDSSSINPSGSTLNSSSGSGSGCCSSVFSPPTSHEPNLPSTPSTSSSPALSTYSNLPLTPMTLPAPFADYFPSPLATHEPIASSSSNHTPSSSSSRYSSSGQLANRPLPNYLSRASYYTPYPQSSSHSVNRLQVRNSAESISSASRVASPEEILRRGLKELVGNYVRARKETSSVSLLLGKENNESSCHRMAGGDRTSGSDINPEVEGLPSLSAIYEDAIGDVLMVSTCTCGKDCKCPSCKEHGNHPEDVDNESHVDCPETCSSCFNCSSSVALPANLTTVADLFSASVAMLPPSNPSNSQFMLRSVDTISTPNNTQFSEDAFASEKKPLTECCDGQCQCPPGECSCMKDCCGCCEKCLCEGTASGLEASFKPESNSLAHQTTATLSSPIKPDEINDHSSSRSAMTDQTSIMPFASSTMRPSFTSSLAGHSVPTSTGQSSRCSETQCATTPSSILPSSQVKLETEDSGGCCSKKNLKTIDAYENQPLSLSEEVTNSSGRALSSSTPSSSISNPLHTNHSSLDHSHRLSMYHPAMFPGMHQPTGFKGESETSSKSDFMSSATGNELIDQSGSVQKDESGLDVLCGFEFNLDLELAIAATLGNTGHNFNLVQPSTQQQHEPTPSMVFAASTGNISIDPPSYSTDFNAILASIASQSDTTNLNHSTFTPTSPTEQTTSNAPDKLAHLRPSTNIYADNRCSPSESHSRSIYSLSKDSPIHPSSRSSSSIASSNQSLPASAPPEVSPTPDTLPNSFDLDQYLRQVLNVTHLDNTFPTSNTPPPFATPSSFTSRHGIDQQHSNKPVFPNVDEKVYHRGNSANMTELTHGQGYSMSDLGPVEGYHNQSHTHPQHSQHQHRHQHPQPQEGSIHFNDGLGYTTTNEGQVDWVSLGL</sequence>
<dbReference type="SMART" id="SM01090">
    <property type="entry name" value="Copper-fist"/>
    <property type="match status" value="1"/>
</dbReference>
<dbReference type="GO" id="GO:0000981">
    <property type="term" value="F:DNA-binding transcription factor activity, RNA polymerase II-specific"/>
    <property type="evidence" value="ECO:0007669"/>
    <property type="project" value="TreeGrafter"/>
</dbReference>
<evidence type="ECO:0000256" key="8">
    <source>
        <dbReference type="SAM" id="MobiDB-lite"/>
    </source>
</evidence>
<feature type="compositionally biased region" description="Low complexity" evidence="8">
    <location>
        <begin position="980"/>
        <end position="1004"/>
    </location>
</feature>
<keyword evidence="10" id="KW-0238">DNA-binding</keyword>
<dbReference type="Pfam" id="PF00649">
    <property type="entry name" value="Copper-fist"/>
    <property type="match status" value="1"/>
</dbReference>
<keyword evidence="4" id="KW-0186">Copper</keyword>
<feature type="compositionally biased region" description="Low complexity" evidence="8">
    <location>
        <begin position="766"/>
        <end position="781"/>
    </location>
</feature>
<protein>
    <submittedName>
        <fullName evidence="10">Copper fist DNA-binding</fullName>
    </submittedName>
</protein>
<dbReference type="PANTHER" id="PTHR28088:SF5">
    <property type="entry name" value="TRANSCRIPTIONAL ACTIVATOR HAA1-RELATED"/>
    <property type="match status" value="1"/>
</dbReference>
<evidence type="ECO:0000256" key="7">
    <source>
        <dbReference type="ARBA" id="ARBA00023242"/>
    </source>
</evidence>
<dbReference type="GO" id="GO:0006879">
    <property type="term" value="P:intracellular iron ion homeostasis"/>
    <property type="evidence" value="ECO:0007669"/>
    <property type="project" value="TreeGrafter"/>
</dbReference>
<accession>A0A0F7SRB4</accession>
<feature type="compositionally biased region" description="Basic and acidic residues" evidence="8">
    <location>
        <begin position="661"/>
        <end position="670"/>
    </location>
</feature>
<evidence type="ECO:0000256" key="1">
    <source>
        <dbReference type="ARBA" id="ARBA00004123"/>
    </source>
</evidence>
<feature type="region of interest" description="Disordered" evidence="8">
    <location>
        <begin position="1037"/>
        <end position="1073"/>
    </location>
</feature>
<evidence type="ECO:0000313" key="10">
    <source>
        <dbReference type="EMBL" id="CED83035.1"/>
    </source>
</evidence>
<dbReference type="PRINTS" id="PR00617">
    <property type="entry name" value="COPPERFIST"/>
</dbReference>
<feature type="compositionally biased region" description="Low complexity" evidence="8">
    <location>
        <begin position="932"/>
        <end position="945"/>
    </location>
</feature>
<feature type="compositionally biased region" description="Low complexity" evidence="8">
    <location>
        <begin position="353"/>
        <end position="370"/>
    </location>
</feature>
<dbReference type="PANTHER" id="PTHR28088">
    <property type="entry name" value="TRANSCRIPTIONAL ACTIVATOR HAA1-RELATED"/>
    <property type="match status" value="1"/>
</dbReference>
<evidence type="ECO:0000256" key="6">
    <source>
        <dbReference type="ARBA" id="ARBA00023163"/>
    </source>
</evidence>
<feature type="compositionally biased region" description="Polar residues" evidence="8">
    <location>
        <begin position="956"/>
        <end position="978"/>
    </location>
</feature>
<evidence type="ECO:0000256" key="2">
    <source>
        <dbReference type="ARBA" id="ARBA00022723"/>
    </source>
</evidence>
<keyword evidence="7" id="KW-0539">Nucleus</keyword>
<organism evidence="10">
    <name type="scientific">Phaffia rhodozyma</name>
    <name type="common">Yeast</name>
    <name type="synonym">Xanthophyllomyces dendrorhous</name>
    <dbReference type="NCBI Taxonomy" id="264483"/>
    <lineage>
        <taxon>Eukaryota</taxon>
        <taxon>Fungi</taxon>
        <taxon>Dikarya</taxon>
        <taxon>Basidiomycota</taxon>
        <taxon>Agaricomycotina</taxon>
        <taxon>Tremellomycetes</taxon>
        <taxon>Cystofilobasidiales</taxon>
        <taxon>Mrakiaceae</taxon>
        <taxon>Phaffia</taxon>
    </lineage>
</organism>
<dbReference type="GO" id="GO:0045944">
    <property type="term" value="P:positive regulation of transcription by RNA polymerase II"/>
    <property type="evidence" value="ECO:0007669"/>
    <property type="project" value="TreeGrafter"/>
</dbReference>
<dbReference type="InterPro" id="IPR036395">
    <property type="entry name" value="Cu_fist_DNA-bd_dom_sf"/>
</dbReference>
<feature type="region of interest" description="Disordered" evidence="8">
    <location>
        <begin position="1088"/>
        <end position="1142"/>
    </location>
</feature>
<keyword evidence="3" id="KW-0862">Zinc</keyword>
<feature type="region of interest" description="Disordered" evidence="8">
    <location>
        <begin position="925"/>
        <end position="1021"/>
    </location>
</feature>
<dbReference type="GO" id="GO:0000978">
    <property type="term" value="F:RNA polymerase II cis-regulatory region sequence-specific DNA binding"/>
    <property type="evidence" value="ECO:0007669"/>
    <property type="project" value="TreeGrafter"/>
</dbReference>
<feature type="compositionally biased region" description="Polar residues" evidence="8">
    <location>
        <begin position="648"/>
        <end position="658"/>
    </location>
</feature>
<evidence type="ECO:0000256" key="3">
    <source>
        <dbReference type="ARBA" id="ARBA00022833"/>
    </source>
</evidence>
<evidence type="ECO:0000259" key="9">
    <source>
        <dbReference type="PROSITE" id="PS50073"/>
    </source>
</evidence>
<feature type="compositionally biased region" description="Low complexity" evidence="8">
    <location>
        <begin position="308"/>
        <end position="321"/>
    </location>
</feature>
<keyword evidence="6" id="KW-0804">Transcription</keyword>
<dbReference type="SMART" id="SM00412">
    <property type="entry name" value="Cu_FIST"/>
    <property type="match status" value="1"/>
</dbReference>
<comment type="subcellular location">
    <subcellularLocation>
        <location evidence="1">Nucleus</location>
    </subcellularLocation>
</comment>
<evidence type="ECO:0000256" key="5">
    <source>
        <dbReference type="ARBA" id="ARBA00023015"/>
    </source>
</evidence>
<keyword evidence="2" id="KW-0479">Metal-binding</keyword>
<feature type="domain" description="Copper-fist" evidence="9">
    <location>
        <begin position="117"/>
        <end position="143"/>
    </location>
</feature>